<accession>A0A0N4T0R3</accession>
<evidence type="ECO:0000256" key="4">
    <source>
        <dbReference type="ARBA" id="ARBA00023136"/>
    </source>
</evidence>
<dbReference type="WBParaSite" id="BPAG_0000172201-mRNA-1">
    <property type="protein sequence ID" value="BPAG_0000172201-mRNA-1"/>
    <property type="gene ID" value="BPAG_0000172201"/>
</dbReference>
<reference evidence="6 7" key="2">
    <citation type="submission" date="2018-11" db="EMBL/GenBank/DDBJ databases">
        <authorList>
            <consortium name="Pathogen Informatics"/>
        </authorList>
    </citation>
    <scope>NUCLEOTIDE SEQUENCE [LARGE SCALE GENOMIC DNA]</scope>
</reference>
<dbReference type="Proteomes" id="UP000278627">
    <property type="component" value="Unassembled WGS sequence"/>
</dbReference>
<proteinExistence type="predicted"/>
<dbReference type="InterPro" id="IPR010761">
    <property type="entry name" value="Clc_prot-like"/>
</dbReference>
<reference evidence="8" key="1">
    <citation type="submission" date="2017-02" db="UniProtKB">
        <authorList>
            <consortium name="WormBaseParasite"/>
        </authorList>
    </citation>
    <scope>IDENTIFICATION</scope>
</reference>
<evidence type="ECO:0000256" key="3">
    <source>
        <dbReference type="ARBA" id="ARBA00022989"/>
    </source>
</evidence>
<dbReference type="PANTHER" id="PTHR10671:SF51">
    <property type="entry name" value="CLC-LIKE PROTEIN"/>
    <property type="match status" value="1"/>
</dbReference>
<feature type="transmembrane region" description="Helical" evidence="5">
    <location>
        <begin position="12"/>
        <end position="34"/>
    </location>
</feature>
<dbReference type="Gene3D" id="1.20.140.150">
    <property type="match status" value="1"/>
</dbReference>
<feature type="transmembrane region" description="Helical" evidence="5">
    <location>
        <begin position="146"/>
        <end position="171"/>
    </location>
</feature>
<name>A0A0N4T0R3_BRUPA</name>
<keyword evidence="4 5" id="KW-0472">Membrane</keyword>
<dbReference type="FunFam" id="1.20.140.150:FF:000039">
    <property type="entry name" value="Neuronal SYmmetry"/>
    <property type="match status" value="1"/>
</dbReference>
<evidence type="ECO:0000256" key="2">
    <source>
        <dbReference type="ARBA" id="ARBA00022692"/>
    </source>
</evidence>
<protein>
    <submittedName>
        <fullName evidence="8">Clc-like protein</fullName>
    </submittedName>
</protein>
<evidence type="ECO:0000313" key="6">
    <source>
        <dbReference type="EMBL" id="VDN82889.1"/>
    </source>
</evidence>
<comment type="subcellular location">
    <subcellularLocation>
        <location evidence="1">Membrane</location>
        <topology evidence="1">Multi-pass membrane protein</topology>
    </subcellularLocation>
</comment>
<evidence type="ECO:0000313" key="8">
    <source>
        <dbReference type="WBParaSite" id="BPAG_0000172201-mRNA-1"/>
    </source>
</evidence>
<organism evidence="8">
    <name type="scientific">Brugia pahangi</name>
    <name type="common">Filarial nematode worm</name>
    <dbReference type="NCBI Taxonomy" id="6280"/>
    <lineage>
        <taxon>Eukaryota</taxon>
        <taxon>Metazoa</taxon>
        <taxon>Ecdysozoa</taxon>
        <taxon>Nematoda</taxon>
        <taxon>Chromadorea</taxon>
        <taxon>Rhabditida</taxon>
        <taxon>Spirurina</taxon>
        <taxon>Spiruromorpha</taxon>
        <taxon>Filarioidea</taxon>
        <taxon>Onchocercidae</taxon>
        <taxon>Brugia</taxon>
    </lineage>
</organism>
<evidence type="ECO:0000256" key="5">
    <source>
        <dbReference type="SAM" id="Phobius"/>
    </source>
</evidence>
<dbReference type="EMBL" id="UZAD01000155">
    <property type="protein sequence ID" value="VDN82889.1"/>
    <property type="molecule type" value="Genomic_DNA"/>
</dbReference>
<sequence length="322" mass="36464">MTSSSNVFGEKASVFVSIIATFIGLSLSITAILLPSWQVVNLREYNSIHEHGLWLDCRRHSRDSNANVLLRRYTTNTEPLNCVYKFDYDKYSGTFDLEDDNSPVGEVNRHKFYGWHTATLILLALALLTSFLSVCLGLSACCYSSLALIVTGVTLMTTFLSVIAEGLFFFYSHRADVRFIKGIVSTYEQRVGLAFFLQMAACACHFLAFLVSLVFIYFAWTGKSDASDRYSFNRGSKLNVASMGRKHLSQFEVLLVYRSLEFEPQMIYQQNVAPTGIRPPHYMKHQEQYDKNIAGSTPELGTRQLSAEFFGQKVRRKSETCV</sequence>
<dbReference type="AlphaFoldDB" id="A0A0N4T0R3"/>
<feature type="transmembrane region" description="Helical" evidence="5">
    <location>
        <begin position="118"/>
        <end position="140"/>
    </location>
</feature>
<dbReference type="PANTHER" id="PTHR10671">
    <property type="entry name" value="EPITHELIAL MEMBRANE PROTEIN-RELATED"/>
    <property type="match status" value="1"/>
</dbReference>
<dbReference type="GO" id="GO:0005886">
    <property type="term" value="C:plasma membrane"/>
    <property type="evidence" value="ECO:0007669"/>
    <property type="project" value="TreeGrafter"/>
</dbReference>
<evidence type="ECO:0000256" key="1">
    <source>
        <dbReference type="ARBA" id="ARBA00004141"/>
    </source>
</evidence>
<evidence type="ECO:0000313" key="7">
    <source>
        <dbReference type="Proteomes" id="UP000278627"/>
    </source>
</evidence>
<keyword evidence="7" id="KW-1185">Reference proteome</keyword>
<keyword evidence="2 5" id="KW-0812">Transmembrane</keyword>
<feature type="transmembrane region" description="Helical" evidence="5">
    <location>
        <begin position="192"/>
        <end position="220"/>
    </location>
</feature>
<dbReference type="InterPro" id="IPR050579">
    <property type="entry name" value="PMP-22/EMP/MP20-like"/>
</dbReference>
<gene>
    <name evidence="6" type="ORF">BPAG_LOCUS1703</name>
</gene>
<dbReference type="Pfam" id="PF07062">
    <property type="entry name" value="Clc-like"/>
    <property type="match status" value="1"/>
</dbReference>
<keyword evidence="3 5" id="KW-1133">Transmembrane helix</keyword>